<organism evidence="6">
    <name type="scientific">Solibacter usitatus (strain Ellin6076)</name>
    <dbReference type="NCBI Taxonomy" id="234267"/>
    <lineage>
        <taxon>Bacteria</taxon>
        <taxon>Pseudomonadati</taxon>
        <taxon>Acidobacteriota</taxon>
        <taxon>Terriglobia</taxon>
        <taxon>Bryobacterales</taxon>
        <taxon>Solibacteraceae</taxon>
        <taxon>Candidatus Solibacter</taxon>
    </lineage>
</organism>
<evidence type="ECO:0000313" key="6">
    <source>
        <dbReference type="EMBL" id="ABJ84902.1"/>
    </source>
</evidence>
<dbReference type="Gene3D" id="3.30.470.20">
    <property type="entry name" value="ATP-grasp fold, B domain"/>
    <property type="match status" value="1"/>
</dbReference>
<dbReference type="EMBL" id="CP000473">
    <property type="protein sequence ID" value="ABJ84902.1"/>
    <property type="molecule type" value="Genomic_DNA"/>
</dbReference>
<keyword evidence="1 6" id="KW-0436">Ligase</keyword>
<dbReference type="GO" id="GO:0005524">
    <property type="term" value="F:ATP binding"/>
    <property type="evidence" value="ECO:0007669"/>
    <property type="project" value="UniProtKB-UniRule"/>
</dbReference>
<dbReference type="InParanoid" id="Q01ZL3"/>
<accession>Q01ZL3</accession>
<dbReference type="STRING" id="234267.Acid_3935"/>
<evidence type="ECO:0000256" key="3">
    <source>
        <dbReference type="ARBA" id="ARBA00022840"/>
    </source>
</evidence>
<dbReference type="PANTHER" id="PTHR43585:SF2">
    <property type="entry name" value="ATP-GRASP ENZYME FSQD"/>
    <property type="match status" value="1"/>
</dbReference>
<dbReference type="InterPro" id="IPR011761">
    <property type="entry name" value="ATP-grasp"/>
</dbReference>
<dbReference type="PANTHER" id="PTHR43585">
    <property type="entry name" value="FUMIPYRROLE BIOSYNTHESIS PROTEIN C"/>
    <property type="match status" value="1"/>
</dbReference>
<reference evidence="6" key="1">
    <citation type="submission" date="2006-10" db="EMBL/GenBank/DDBJ databases">
        <title>Complete sequence of Solibacter usitatus Ellin6076.</title>
        <authorList>
            <consortium name="US DOE Joint Genome Institute"/>
            <person name="Copeland A."/>
            <person name="Lucas S."/>
            <person name="Lapidus A."/>
            <person name="Barry K."/>
            <person name="Detter J.C."/>
            <person name="Glavina del Rio T."/>
            <person name="Hammon N."/>
            <person name="Israni S."/>
            <person name="Dalin E."/>
            <person name="Tice H."/>
            <person name="Pitluck S."/>
            <person name="Thompson L.S."/>
            <person name="Brettin T."/>
            <person name="Bruce D."/>
            <person name="Han C."/>
            <person name="Tapia R."/>
            <person name="Gilna P."/>
            <person name="Schmutz J."/>
            <person name="Larimer F."/>
            <person name="Land M."/>
            <person name="Hauser L."/>
            <person name="Kyrpides N."/>
            <person name="Mikhailova N."/>
            <person name="Janssen P.H."/>
            <person name="Kuske C.R."/>
            <person name="Richardson P."/>
        </authorList>
    </citation>
    <scope>NUCLEOTIDE SEQUENCE</scope>
    <source>
        <strain evidence="6">Ellin6076</strain>
    </source>
</reference>
<keyword evidence="2 4" id="KW-0547">Nucleotide-binding</keyword>
<gene>
    <name evidence="6" type="ordered locus">Acid_3935</name>
</gene>
<dbReference type="SUPFAM" id="SSF56059">
    <property type="entry name" value="Glutathione synthetase ATP-binding domain-like"/>
    <property type="match status" value="1"/>
</dbReference>
<dbReference type="InterPro" id="IPR052032">
    <property type="entry name" value="ATP-dep_AA_Ligase"/>
</dbReference>
<evidence type="ECO:0000259" key="5">
    <source>
        <dbReference type="PROSITE" id="PS50975"/>
    </source>
</evidence>
<dbReference type="Pfam" id="PF13535">
    <property type="entry name" value="ATP-grasp_4"/>
    <property type="match status" value="1"/>
</dbReference>
<feature type="domain" description="ATP-grasp" evidence="5">
    <location>
        <begin position="117"/>
        <end position="311"/>
    </location>
</feature>
<evidence type="ECO:0000256" key="4">
    <source>
        <dbReference type="PROSITE-ProRule" id="PRU00409"/>
    </source>
</evidence>
<dbReference type="GO" id="GO:0046872">
    <property type="term" value="F:metal ion binding"/>
    <property type="evidence" value="ECO:0007669"/>
    <property type="project" value="InterPro"/>
</dbReference>
<dbReference type="GO" id="GO:0016874">
    <property type="term" value="F:ligase activity"/>
    <property type="evidence" value="ECO:0007669"/>
    <property type="project" value="UniProtKB-KW"/>
</dbReference>
<protein>
    <submittedName>
        <fullName evidence="6">ATP-dependent carboxylate-amine ligase domain protein, ATP-grasp</fullName>
    </submittedName>
</protein>
<dbReference type="PROSITE" id="PS50975">
    <property type="entry name" value="ATP_GRASP"/>
    <property type="match status" value="1"/>
</dbReference>
<dbReference type="AlphaFoldDB" id="Q01ZL3"/>
<evidence type="ECO:0000256" key="2">
    <source>
        <dbReference type="ARBA" id="ARBA00022741"/>
    </source>
</evidence>
<dbReference type="eggNOG" id="COG1181">
    <property type="taxonomic scope" value="Bacteria"/>
</dbReference>
<name>Q01ZL3_SOLUE</name>
<dbReference type="OrthoDB" id="9803907at2"/>
<keyword evidence="3 4" id="KW-0067">ATP-binding</keyword>
<evidence type="ECO:0000256" key="1">
    <source>
        <dbReference type="ARBA" id="ARBA00022598"/>
    </source>
</evidence>
<sequence length="397" mass="44871">MTILCLASYEKGHEFLRECKRQGCTVVLLTSESLKNKAEWPLESIDEVFFMPDRNHEWNRADTVKAVSYLARTRAIDRVAALDDFDVEMAAALREHLRVPGMGETTVRHFRDKLAMRMKARECGLAVPEFVHVLNYDAVRQFMESVPAPWVLKPRSMAGAIGIKKIHSAEEFWPAVEALGDMQSFYLLEQFVPGDIFHVDCIVSEREIVFAIASGYGRPPMEVSHGGGIFTTRILERESENAVRLLEENQGVMAALGMVRGVSHTEFIKARDGGRIYFLETSARVGGAHIVELVEAASGLNLWAEWAKVEVGGTRYVAPHCRKEHAGLLISLARQEWPDTSGYNDPEVVWRLRQSHHAGLIVRSPSAERVRELLGDYERRFTEDFYAYAPPREKPSN</sequence>
<dbReference type="HOGENOM" id="CLU_029016_4_1_0"/>
<dbReference type="KEGG" id="sus:Acid_3935"/>
<dbReference type="Gene3D" id="3.40.50.20">
    <property type="match status" value="1"/>
</dbReference>
<proteinExistence type="predicted"/>